<comment type="caution">
    <text evidence="4">The sequence shown here is derived from an EMBL/GenBank/DDBJ whole genome shotgun (WGS) entry which is preliminary data.</text>
</comment>
<evidence type="ECO:0000313" key="4">
    <source>
        <dbReference type="EMBL" id="KAL3774630.1"/>
    </source>
</evidence>
<dbReference type="EMBL" id="JALLAZ020001455">
    <property type="protein sequence ID" value="KAL3774630.1"/>
    <property type="molecule type" value="Genomic_DNA"/>
</dbReference>
<evidence type="ECO:0000256" key="2">
    <source>
        <dbReference type="ARBA" id="ARBA00023043"/>
    </source>
</evidence>
<feature type="region of interest" description="Disordered" evidence="3">
    <location>
        <begin position="355"/>
        <end position="379"/>
    </location>
</feature>
<dbReference type="SMART" id="SM00248">
    <property type="entry name" value="ANK"/>
    <property type="match status" value="5"/>
</dbReference>
<dbReference type="SUPFAM" id="SSF48403">
    <property type="entry name" value="Ankyrin repeat"/>
    <property type="match status" value="1"/>
</dbReference>
<keyword evidence="2" id="KW-0040">ANK repeat</keyword>
<dbReference type="InterPro" id="IPR002110">
    <property type="entry name" value="Ankyrin_rpt"/>
</dbReference>
<dbReference type="InterPro" id="IPR036770">
    <property type="entry name" value="Ankyrin_rpt-contain_sf"/>
</dbReference>
<evidence type="ECO:0000313" key="5">
    <source>
        <dbReference type="Proteomes" id="UP001530315"/>
    </source>
</evidence>
<accession>A0ABD3NM19</accession>
<dbReference type="Proteomes" id="UP001530315">
    <property type="component" value="Unassembled WGS sequence"/>
</dbReference>
<sequence>MQGRTPLHVACDHDAPPALIQALLSAWPEGAERVGTSHMNPLHITCSSPHASVDVVRVLLGGCRDSLMITGAKDVDGDTPLHAACRCAAPMNVLVTLLQANPIPITWKDYEGLNPFYRLWVRYFVLVGEHIISNIKQPSDLTGDLIEAWQKSLLLLQVMDAMENRGGGRQNQVAPFRAVHAASSVDCPRCVVRIAVVMFPQELLRRDELNRLPIHIAAAAPVYCVHDLRGEGFSLDDAFIDDNPQQRGARPMKKESKYKEPSVIEILLSGEPTMASERDPHGQLPLHVAIMRGKTLDDGVQALVEAHPDALTTPDNQTNLYPFMLAASVGRGRGDCSTIYALLRAAPDLVNMALQREPQDDEGETTELDEKPPVLEADS</sequence>
<keyword evidence="5" id="KW-1185">Reference proteome</keyword>
<evidence type="ECO:0000256" key="3">
    <source>
        <dbReference type="SAM" id="MobiDB-lite"/>
    </source>
</evidence>
<proteinExistence type="predicted"/>
<dbReference type="PANTHER" id="PTHR24186:SF38">
    <property type="entry name" value="ANKYRIN REPEAT FAMILY PROTEIN"/>
    <property type="match status" value="1"/>
</dbReference>
<name>A0ABD3NM19_9STRA</name>
<reference evidence="4 5" key="1">
    <citation type="submission" date="2024-10" db="EMBL/GenBank/DDBJ databases">
        <title>Updated reference genomes for cyclostephanoid diatoms.</title>
        <authorList>
            <person name="Roberts W.R."/>
            <person name="Alverson A.J."/>
        </authorList>
    </citation>
    <scope>NUCLEOTIDE SEQUENCE [LARGE SCALE GENOMIC DNA]</scope>
    <source>
        <strain evidence="4 5">AJA276-08</strain>
    </source>
</reference>
<dbReference type="AlphaFoldDB" id="A0ABD3NM19"/>
<organism evidence="4 5">
    <name type="scientific">Stephanodiscus triporus</name>
    <dbReference type="NCBI Taxonomy" id="2934178"/>
    <lineage>
        <taxon>Eukaryota</taxon>
        <taxon>Sar</taxon>
        <taxon>Stramenopiles</taxon>
        <taxon>Ochrophyta</taxon>
        <taxon>Bacillariophyta</taxon>
        <taxon>Coscinodiscophyceae</taxon>
        <taxon>Thalassiosirophycidae</taxon>
        <taxon>Stephanodiscales</taxon>
        <taxon>Stephanodiscaceae</taxon>
        <taxon>Stephanodiscus</taxon>
    </lineage>
</organism>
<protein>
    <submittedName>
        <fullName evidence="4">Uncharacterized protein</fullName>
    </submittedName>
</protein>
<dbReference type="PANTHER" id="PTHR24186">
    <property type="entry name" value="PROTEIN PHOSPHATASE 1 REGULATORY SUBUNIT"/>
    <property type="match status" value="1"/>
</dbReference>
<dbReference type="Gene3D" id="1.25.40.20">
    <property type="entry name" value="Ankyrin repeat-containing domain"/>
    <property type="match status" value="2"/>
</dbReference>
<keyword evidence="1" id="KW-0677">Repeat</keyword>
<evidence type="ECO:0000256" key="1">
    <source>
        <dbReference type="ARBA" id="ARBA00022737"/>
    </source>
</evidence>
<dbReference type="Pfam" id="PF12796">
    <property type="entry name" value="Ank_2"/>
    <property type="match status" value="1"/>
</dbReference>
<gene>
    <name evidence="4" type="ORF">ACHAW5_009573</name>
</gene>